<dbReference type="GO" id="GO:0071222">
    <property type="term" value="P:cellular response to lipopolysaccharide"/>
    <property type="evidence" value="ECO:0007669"/>
    <property type="project" value="TreeGrafter"/>
</dbReference>
<evidence type="ECO:0000256" key="5">
    <source>
        <dbReference type="ARBA" id="ARBA00022989"/>
    </source>
</evidence>
<feature type="transmembrane region" description="Helical" evidence="11">
    <location>
        <begin position="288"/>
        <end position="311"/>
    </location>
</feature>
<gene>
    <name evidence="13" type="ORF">WMY93_006436</name>
</gene>
<dbReference type="GO" id="GO:0009897">
    <property type="term" value="C:external side of plasma membrane"/>
    <property type="evidence" value="ECO:0007669"/>
    <property type="project" value="TreeGrafter"/>
</dbReference>
<keyword evidence="9" id="KW-0325">Glycoprotein</keyword>
<proteinExistence type="predicted"/>
<evidence type="ECO:0000256" key="1">
    <source>
        <dbReference type="ARBA" id="ARBA00004251"/>
    </source>
</evidence>
<evidence type="ECO:0000256" key="8">
    <source>
        <dbReference type="ARBA" id="ARBA00023170"/>
    </source>
</evidence>
<keyword evidence="2" id="KW-1003">Cell membrane</keyword>
<evidence type="ECO:0000256" key="2">
    <source>
        <dbReference type="ARBA" id="ARBA00022475"/>
    </source>
</evidence>
<dbReference type="Pfam" id="PF07686">
    <property type="entry name" value="V-set"/>
    <property type="match status" value="1"/>
</dbReference>
<feature type="domain" description="Ig-like" evidence="12">
    <location>
        <begin position="140"/>
        <end position="258"/>
    </location>
</feature>
<evidence type="ECO:0000256" key="7">
    <source>
        <dbReference type="ARBA" id="ARBA00023157"/>
    </source>
</evidence>
<dbReference type="Gene3D" id="2.60.40.10">
    <property type="entry name" value="Immunoglobulins"/>
    <property type="match status" value="2"/>
</dbReference>
<evidence type="ECO:0000256" key="10">
    <source>
        <dbReference type="ARBA" id="ARBA00023319"/>
    </source>
</evidence>
<keyword evidence="3 11" id="KW-0812">Transmembrane</keyword>
<dbReference type="PROSITE" id="PS50835">
    <property type="entry name" value="IG_LIKE"/>
    <property type="match status" value="1"/>
</dbReference>
<dbReference type="SUPFAM" id="SSF48726">
    <property type="entry name" value="Immunoglobulin"/>
    <property type="match status" value="2"/>
</dbReference>
<dbReference type="GO" id="GO:0042130">
    <property type="term" value="P:negative regulation of T cell proliferation"/>
    <property type="evidence" value="ECO:0007669"/>
    <property type="project" value="TreeGrafter"/>
</dbReference>
<dbReference type="InterPro" id="IPR013106">
    <property type="entry name" value="Ig_V-set"/>
</dbReference>
<dbReference type="InterPro" id="IPR036179">
    <property type="entry name" value="Ig-like_dom_sf"/>
</dbReference>
<comment type="caution">
    <text evidence="13">The sequence shown here is derived from an EMBL/GenBank/DDBJ whole genome shotgun (WGS) entry which is preliminary data.</text>
</comment>
<organism evidence="13 14">
    <name type="scientific">Mugilogobius chulae</name>
    <name type="common">yellowstripe goby</name>
    <dbReference type="NCBI Taxonomy" id="88201"/>
    <lineage>
        <taxon>Eukaryota</taxon>
        <taxon>Metazoa</taxon>
        <taxon>Chordata</taxon>
        <taxon>Craniata</taxon>
        <taxon>Vertebrata</taxon>
        <taxon>Euteleostomi</taxon>
        <taxon>Actinopterygii</taxon>
        <taxon>Neopterygii</taxon>
        <taxon>Teleostei</taxon>
        <taxon>Neoteleostei</taxon>
        <taxon>Acanthomorphata</taxon>
        <taxon>Gobiaria</taxon>
        <taxon>Gobiiformes</taxon>
        <taxon>Gobioidei</taxon>
        <taxon>Gobiidae</taxon>
        <taxon>Gobionellinae</taxon>
        <taxon>Mugilogobius</taxon>
    </lineage>
</organism>
<dbReference type="PANTHER" id="PTHR25466:SF9">
    <property type="entry name" value="FIBRONECTIN TYPE-III DOMAIN-CONTAINING PROTEIN"/>
    <property type="match status" value="1"/>
</dbReference>
<dbReference type="GO" id="GO:0031295">
    <property type="term" value="P:T cell costimulation"/>
    <property type="evidence" value="ECO:0007669"/>
    <property type="project" value="TreeGrafter"/>
</dbReference>
<dbReference type="EMBL" id="JBBPFD010000004">
    <property type="protein sequence ID" value="KAK7930041.1"/>
    <property type="molecule type" value="Genomic_DNA"/>
</dbReference>
<evidence type="ECO:0000256" key="3">
    <source>
        <dbReference type="ARBA" id="ARBA00022692"/>
    </source>
</evidence>
<name>A0AAW0PWD7_9GOBI</name>
<keyword evidence="10" id="KW-0393">Immunoglobulin domain</keyword>
<dbReference type="SMART" id="SM00409">
    <property type="entry name" value="IG"/>
    <property type="match status" value="1"/>
</dbReference>
<evidence type="ECO:0000256" key="4">
    <source>
        <dbReference type="ARBA" id="ARBA00022729"/>
    </source>
</evidence>
<evidence type="ECO:0000256" key="6">
    <source>
        <dbReference type="ARBA" id="ARBA00023136"/>
    </source>
</evidence>
<comment type="subcellular location">
    <subcellularLocation>
        <location evidence="1">Cell membrane</location>
        <topology evidence="1">Single-pass type I membrane protein</topology>
    </subcellularLocation>
</comment>
<evidence type="ECO:0000256" key="9">
    <source>
        <dbReference type="ARBA" id="ARBA00023180"/>
    </source>
</evidence>
<keyword evidence="7" id="KW-1015">Disulfide bond</keyword>
<dbReference type="InterPro" id="IPR007110">
    <property type="entry name" value="Ig-like_dom"/>
</dbReference>
<keyword evidence="5 11" id="KW-1133">Transmembrane helix</keyword>
<evidence type="ECO:0000313" key="14">
    <source>
        <dbReference type="Proteomes" id="UP001460270"/>
    </source>
</evidence>
<dbReference type="AlphaFoldDB" id="A0AAW0PWD7"/>
<evidence type="ECO:0000259" key="12">
    <source>
        <dbReference type="PROSITE" id="PS50835"/>
    </source>
</evidence>
<keyword evidence="4" id="KW-0732">Signal</keyword>
<protein>
    <recommendedName>
        <fullName evidence="12">Ig-like domain-containing protein</fullName>
    </recommendedName>
</protein>
<dbReference type="PANTHER" id="PTHR25466">
    <property type="entry name" value="T-LYMPHOCYTE ACTIVATION ANTIGEN"/>
    <property type="match status" value="1"/>
</dbReference>
<keyword evidence="14" id="KW-1185">Reference proteome</keyword>
<dbReference type="GO" id="GO:0042102">
    <property type="term" value="P:positive regulation of T cell proliferation"/>
    <property type="evidence" value="ECO:0007669"/>
    <property type="project" value="TreeGrafter"/>
</dbReference>
<keyword evidence="8" id="KW-0675">Receptor</keyword>
<keyword evidence="6 11" id="KW-0472">Membrane</keyword>
<dbReference type="GO" id="GO:0006955">
    <property type="term" value="P:immune response"/>
    <property type="evidence" value="ECO:0007669"/>
    <property type="project" value="TreeGrafter"/>
</dbReference>
<evidence type="ECO:0000256" key="11">
    <source>
        <dbReference type="SAM" id="Phobius"/>
    </source>
</evidence>
<dbReference type="Proteomes" id="UP001460270">
    <property type="component" value="Unassembled WGS sequence"/>
</dbReference>
<evidence type="ECO:0000313" key="13">
    <source>
        <dbReference type="EMBL" id="KAK7930041.1"/>
    </source>
</evidence>
<sequence>MSPLPRFQFVKNLSSNSYDLQITNVTESDLGLYFCATEKLDVREVNKSLSSTYVYNYGKTTTRVKLSDATIIEPRTVRSAGFCCTLCVQQQLFSPVSSLYACYAVKSRSSCYTMSSVGFLMSVQMNALLILIGLMSSEHSAVYGSVLDVSVRSGENIVMFCDCTLSPGVLVMWYRNCSHKHQPMLVLKLRTKYLHNLRNDPVSWMTPLPRFQFIKNVSSNSYDLLITNITKSDEGLYFCGTETHKLDDDKGNLQKTYSYEFGSASTQITLKSSEISNDFCNAQSHHPFVSLLTLMPAAVILFSNVCFILIYHHCQKHDAKLHARAHQNCFSTTVMFGTTERKLQ</sequence>
<dbReference type="GO" id="GO:0007166">
    <property type="term" value="P:cell surface receptor signaling pathway"/>
    <property type="evidence" value="ECO:0007669"/>
    <property type="project" value="TreeGrafter"/>
</dbReference>
<dbReference type="InterPro" id="IPR051713">
    <property type="entry name" value="T-cell_Activation_Regulation"/>
</dbReference>
<accession>A0AAW0PWD7</accession>
<dbReference type="InterPro" id="IPR013783">
    <property type="entry name" value="Ig-like_fold"/>
</dbReference>
<dbReference type="InterPro" id="IPR003599">
    <property type="entry name" value="Ig_sub"/>
</dbReference>
<reference evidence="14" key="1">
    <citation type="submission" date="2024-04" db="EMBL/GenBank/DDBJ databases">
        <title>Salinicola lusitanus LLJ914,a marine bacterium isolated from the Okinawa Trough.</title>
        <authorList>
            <person name="Li J."/>
        </authorList>
    </citation>
    <scope>NUCLEOTIDE SEQUENCE [LARGE SCALE GENOMIC DNA]</scope>
</reference>